<keyword evidence="2" id="KW-1185">Reference proteome</keyword>
<organism evidence="1 2">
    <name type="scientific">Phyllobacterium brassicacearum</name>
    <dbReference type="NCBI Taxonomy" id="314235"/>
    <lineage>
        <taxon>Bacteria</taxon>
        <taxon>Pseudomonadati</taxon>
        <taxon>Pseudomonadota</taxon>
        <taxon>Alphaproteobacteria</taxon>
        <taxon>Hyphomicrobiales</taxon>
        <taxon>Phyllobacteriaceae</taxon>
        <taxon>Phyllobacterium</taxon>
    </lineage>
</organism>
<proteinExistence type="predicted"/>
<sequence length="76" mass="8612">MRWNATCSALDDCRALAHKCPHENVARHDYYYLSDYYQLALAGPAVFVSKIVTKDVKRSGRQASAMICVLTMNPKF</sequence>
<comment type="caution">
    <text evidence="1">The sequence shown here is derived from an EMBL/GenBank/DDBJ whole genome shotgun (WGS) entry which is preliminary data.</text>
</comment>
<reference evidence="2" key="1">
    <citation type="submission" date="2017-11" db="EMBL/GenBank/DDBJ databases">
        <authorList>
            <person name="Kuznetsova I."/>
            <person name="Sazanova A."/>
            <person name="Chirak E."/>
            <person name="Safronova V."/>
            <person name="Willems A."/>
        </authorList>
    </citation>
    <scope>NUCLEOTIDE SEQUENCE [LARGE SCALE GENOMIC DNA]</scope>
    <source>
        <strain evidence="2">STM 196</strain>
    </source>
</reference>
<dbReference type="Proteomes" id="UP000241444">
    <property type="component" value="Unassembled WGS sequence"/>
</dbReference>
<accession>A0A2P7BND8</accession>
<evidence type="ECO:0000313" key="1">
    <source>
        <dbReference type="EMBL" id="PSH67977.1"/>
    </source>
</evidence>
<protein>
    <submittedName>
        <fullName evidence="1">Uncharacterized protein</fullName>
    </submittedName>
</protein>
<gene>
    <name evidence="1" type="ORF">CU102_15525</name>
</gene>
<name>A0A2P7BND8_9HYPH</name>
<dbReference type="AlphaFoldDB" id="A0A2P7BND8"/>
<evidence type="ECO:0000313" key="2">
    <source>
        <dbReference type="Proteomes" id="UP000241444"/>
    </source>
</evidence>
<dbReference type="EMBL" id="PGGO01000011">
    <property type="protein sequence ID" value="PSH67977.1"/>
    <property type="molecule type" value="Genomic_DNA"/>
</dbReference>